<evidence type="ECO:0000256" key="5">
    <source>
        <dbReference type="ARBA" id="ARBA00022694"/>
    </source>
</evidence>
<name>A0A0D0S1M4_9BACL</name>
<dbReference type="AlphaFoldDB" id="A0A0D0S1M4"/>
<organism evidence="9 10">
    <name type="scientific">Anoxybacillus thermarum</name>
    <dbReference type="NCBI Taxonomy" id="404937"/>
    <lineage>
        <taxon>Bacteria</taxon>
        <taxon>Bacillati</taxon>
        <taxon>Bacillota</taxon>
        <taxon>Bacilli</taxon>
        <taxon>Bacillales</taxon>
        <taxon>Anoxybacillaceae</taxon>
        <taxon>Anoxybacillus</taxon>
    </lineage>
</organism>
<dbReference type="EMBL" id="JXTH01000005">
    <property type="protein sequence ID" value="KIQ95470.1"/>
    <property type="molecule type" value="Genomic_DNA"/>
</dbReference>
<dbReference type="CDD" id="cd18092">
    <property type="entry name" value="SpoU-like_TrmH"/>
    <property type="match status" value="1"/>
</dbReference>
<dbReference type="InterPro" id="IPR029028">
    <property type="entry name" value="Alpha/beta_knot_MTases"/>
</dbReference>
<keyword evidence="3 7" id="KW-0808">Transferase</keyword>
<proteinExistence type="inferred from homology"/>
<comment type="function">
    <text evidence="7">Catalyzes the 2'-O methylation of guanosine at position 18 in tRNA.</text>
</comment>
<dbReference type="Gene3D" id="3.40.1280.10">
    <property type="match status" value="1"/>
</dbReference>
<evidence type="ECO:0000256" key="2">
    <source>
        <dbReference type="ARBA" id="ARBA00022603"/>
    </source>
</evidence>
<keyword evidence="10" id="KW-1185">Reference proteome</keyword>
<comment type="catalytic activity">
    <reaction evidence="7">
        <text>guanosine(18) in tRNA + S-adenosyl-L-methionine = 2'-O-methylguanosine(18) in tRNA + S-adenosyl-L-homocysteine + H(+)</text>
        <dbReference type="Rhea" id="RHEA:20077"/>
        <dbReference type="Rhea" id="RHEA-COMP:10190"/>
        <dbReference type="Rhea" id="RHEA-COMP:10192"/>
        <dbReference type="ChEBI" id="CHEBI:15378"/>
        <dbReference type="ChEBI" id="CHEBI:57856"/>
        <dbReference type="ChEBI" id="CHEBI:59789"/>
        <dbReference type="ChEBI" id="CHEBI:74269"/>
        <dbReference type="ChEBI" id="CHEBI:74445"/>
        <dbReference type="EC" id="2.1.1.34"/>
    </reaction>
</comment>
<gene>
    <name evidence="7" type="primary">trmH</name>
    <name evidence="9" type="ORF">LH47_00434</name>
</gene>
<evidence type="ECO:0000256" key="1">
    <source>
        <dbReference type="ARBA" id="ARBA00022555"/>
    </source>
</evidence>
<dbReference type="InterPro" id="IPR029026">
    <property type="entry name" value="tRNA_m1G_MTases_N"/>
</dbReference>
<feature type="binding site" evidence="7">
    <location>
        <position position="127"/>
    </location>
    <ligand>
        <name>S-adenosyl-L-methionine</name>
        <dbReference type="ChEBI" id="CHEBI:59789"/>
    </ligand>
</feature>
<dbReference type="SUPFAM" id="SSF75217">
    <property type="entry name" value="alpha/beta knot"/>
    <property type="match status" value="1"/>
</dbReference>
<dbReference type="GO" id="GO:0141100">
    <property type="term" value="F:tRNA (guanine(18)-2'-O)-methyltransferase activity"/>
    <property type="evidence" value="ECO:0007669"/>
    <property type="project" value="UniProtKB-UniRule"/>
</dbReference>
<evidence type="ECO:0000259" key="8">
    <source>
        <dbReference type="Pfam" id="PF00588"/>
    </source>
</evidence>
<evidence type="ECO:0000256" key="4">
    <source>
        <dbReference type="ARBA" id="ARBA00022691"/>
    </source>
</evidence>
<dbReference type="PANTHER" id="PTHR43453">
    <property type="entry name" value="RRNA METHYLASE-LIKE"/>
    <property type="match status" value="1"/>
</dbReference>
<dbReference type="HAMAP" id="MF_02060">
    <property type="entry name" value="tRNA_methyltr_TrmH"/>
    <property type="match status" value="1"/>
</dbReference>
<dbReference type="GO" id="GO:0002938">
    <property type="term" value="P:tRNA guanine ribose methylation"/>
    <property type="evidence" value="ECO:0007669"/>
    <property type="project" value="UniProtKB-UniRule"/>
</dbReference>
<dbReference type="PANTHER" id="PTHR43453:SF1">
    <property type="entry name" value="TRNA_RRNA METHYLTRANSFERASE SPOU TYPE DOMAIN-CONTAINING PROTEIN"/>
    <property type="match status" value="1"/>
</dbReference>
<feature type="domain" description="tRNA/rRNA methyltransferase SpoU type" evidence="8">
    <location>
        <begin position="52"/>
        <end position="190"/>
    </location>
</feature>
<dbReference type="PATRIC" id="fig|404937.3.peg.457"/>
<dbReference type="InterPro" id="IPR001537">
    <property type="entry name" value="SpoU_MeTrfase"/>
</dbReference>
<protein>
    <recommendedName>
        <fullName evidence="7">tRNA (guanosine(18)-2'-O)-methyltransferase</fullName>
        <ecNumber evidence="7">2.1.1.34</ecNumber>
    </recommendedName>
    <alternativeName>
        <fullName evidence="7">tRNA [Gm18] methyltransferase</fullName>
    </alternativeName>
</protein>
<dbReference type="EC" id="2.1.1.34" evidence="7"/>
<evidence type="ECO:0000256" key="7">
    <source>
        <dbReference type="HAMAP-Rule" id="MF_02060"/>
    </source>
</evidence>
<accession>A0A0D0S1M4</accession>
<keyword evidence="2 7" id="KW-0489">Methyltransferase</keyword>
<sequence length="240" mass="27582">MRMAKEEEQQWLAQRIEEGLLTDDNRLLWEMILPSRLKRMYDVLSERTRYITILTEAVDDPHNQAAVLRSAEAFGIQDVHVVTGAAPFEPNKWVTRHADKWLTVHKHSSIERAIRHLQQNGYQVYASYLGEGTIPLEQIDVSKPTVLLFGNEHRGVSEEALALADGKFIIPMNGFVQSFNISVAAAISLYEITKRAKQVAGERYHLSLAEKKEIYEHWMKLSLSPRLRKMVERKMGGRND</sequence>
<evidence type="ECO:0000256" key="3">
    <source>
        <dbReference type="ARBA" id="ARBA00022679"/>
    </source>
</evidence>
<feature type="binding site" evidence="7">
    <location>
        <position position="170"/>
    </location>
    <ligand>
        <name>S-adenosyl-L-methionine</name>
        <dbReference type="ChEBI" id="CHEBI:59789"/>
    </ligand>
</feature>
<evidence type="ECO:0000256" key="6">
    <source>
        <dbReference type="ARBA" id="ARBA00022884"/>
    </source>
</evidence>
<comment type="similarity">
    <text evidence="7">Belongs to the class IV-like SAM-binding methyltransferase superfamily. RNA methyltransferase TrmH family.</text>
</comment>
<comment type="caution">
    <text evidence="7">Lacks conserved residue(s) required for the propagation of feature annotation.</text>
</comment>
<comment type="caution">
    <text evidence="9">The sequence shown here is derived from an EMBL/GenBank/DDBJ whole genome shotgun (WGS) entry which is preliminary data.</text>
</comment>
<dbReference type="GO" id="GO:0000049">
    <property type="term" value="F:tRNA binding"/>
    <property type="evidence" value="ECO:0007669"/>
    <property type="project" value="UniProtKB-UniRule"/>
</dbReference>
<keyword evidence="6 7" id="KW-0694">RNA-binding</keyword>
<dbReference type="InterPro" id="IPR033671">
    <property type="entry name" value="TrmH"/>
</dbReference>
<dbReference type="Pfam" id="PF00588">
    <property type="entry name" value="SpoU_methylase"/>
    <property type="match status" value="1"/>
</dbReference>
<evidence type="ECO:0000313" key="10">
    <source>
        <dbReference type="Proteomes" id="UP000032102"/>
    </source>
</evidence>
<keyword evidence="1 7" id="KW-0820">tRNA-binding</keyword>
<keyword evidence="5 7" id="KW-0819">tRNA processing</keyword>
<dbReference type="Proteomes" id="UP000032102">
    <property type="component" value="Unassembled WGS sequence"/>
</dbReference>
<keyword evidence="4 7" id="KW-0949">S-adenosyl-L-methionine</keyword>
<evidence type="ECO:0000313" key="9">
    <source>
        <dbReference type="EMBL" id="KIQ95470.1"/>
    </source>
</evidence>
<reference evidence="9 10" key="1">
    <citation type="submission" date="2015-01" db="EMBL/GenBank/DDBJ databases">
        <title>Draft genome of Anoxybacillus thermarum strain AF/04.</title>
        <authorList>
            <person name="Poli A."/>
            <person name="Nicolaus B."/>
            <person name="Chan K.-G."/>
            <person name="Kahar U.M."/>
            <person name="Yaakob A.S."/>
            <person name="Chan C.S."/>
            <person name="Goh K.M."/>
        </authorList>
    </citation>
    <scope>NUCLEOTIDE SEQUENCE [LARGE SCALE GENOMIC DNA]</scope>
    <source>
        <strain evidence="9 10">AF/04</strain>
    </source>
</reference>